<organism evidence="4 5">
    <name type="scientific">Cadophora malorum</name>
    <dbReference type="NCBI Taxonomy" id="108018"/>
    <lineage>
        <taxon>Eukaryota</taxon>
        <taxon>Fungi</taxon>
        <taxon>Dikarya</taxon>
        <taxon>Ascomycota</taxon>
        <taxon>Pezizomycotina</taxon>
        <taxon>Leotiomycetes</taxon>
        <taxon>Helotiales</taxon>
        <taxon>Ploettnerulaceae</taxon>
        <taxon>Cadophora</taxon>
    </lineage>
</organism>
<keyword evidence="2" id="KW-1133">Transmembrane helix</keyword>
<evidence type="ECO:0000256" key="3">
    <source>
        <dbReference type="SAM" id="SignalP"/>
    </source>
</evidence>
<keyword evidence="2" id="KW-0812">Transmembrane</keyword>
<sequence length="497" mass="53973">MWTKPGLPNTAVLLAVFLKSTIAVDCGIGLTYPIFSNQEELDNVVANCTVWIGNIKVATDWNGPLVLNNIVNLTGYFTLETSSNNSYRPSQFLTSIEAPELRYLGFLDLWGVSNLTAITLPRLEQVQSLTIGAIKALPIRLDAPSLVNITDELEIIGNLPIISLPSLIEASSIRIAGDRSSLEEYSLNVSIATPGVTLDFPVLIRAGLINLAGNISSVEMPSLVSSSGGYHLYTSSDSWNLRLWTNGNPLDVKFPSLQNVSALDTLNGTFRFRPSTNVTFDCRPLQRAVGIDVSGNVTSYNLDSLTYVDRLLIETEQTIDCDPAAEAWKRMHPRYDNNGGGYGSVSSPYEYYCNGPFEKEKKPFPKVAVGLSVGIGIPVWFFFMFALWHSRKEKRKAEEIAKIPPPDYEAEMAARSAGGGEVLPDYEPRRSQGSENQPGSVIELVDMSRPSPHPPPPPGYQDAVGNGSESATTPVVAGEVRTGGIAGNDEPRSASVD</sequence>
<keyword evidence="5" id="KW-1185">Reference proteome</keyword>
<feature type="chain" id="PRO_5034622334" evidence="3">
    <location>
        <begin position="24"/>
        <end position="497"/>
    </location>
</feature>
<dbReference type="EMBL" id="JAFJYH010000096">
    <property type="protein sequence ID" value="KAG4419868.1"/>
    <property type="molecule type" value="Genomic_DNA"/>
</dbReference>
<dbReference type="AlphaFoldDB" id="A0A8H7TJ60"/>
<evidence type="ECO:0000313" key="5">
    <source>
        <dbReference type="Proteomes" id="UP000664132"/>
    </source>
</evidence>
<dbReference type="Proteomes" id="UP000664132">
    <property type="component" value="Unassembled WGS sequence"/>
</dbReference>
<accession>A0A8H7TJ60</accession>
<feature type="signal peptide" evidence="3">
    <location>
        <begin position="1"/>
        <end position="23"/>
    </location>
</feature>
<comment type="caution">
    <text evidence="4">The sequence shown here is derived from an EMBL/GenBank/DDBJ whole genome shotgun (WGS) entry which is preliminary data.</text>
</comment>
<feature type="region of interest" description="Disordered" evidence="1">
    <location>
        <begin position="413"/>
        <end position="497"/>
    </location>
</feature>
<proteinExistence type="predicted"/>
<protein>
    <submittedName>
        <fullName evidence="4">Uncharacterized protein</fullName>
    </submittedName>
</protein>
<gene>
    <name evidence="4" type="ORF">IFR04_007000</name>
</gene>
<evidence type="ECO:0000256" key="2">
    <source>
        <dbReference type="SAM" id="Phobius"/>
    </source>
</evidence>
<keyword evidence="3" id="KW-0732">Signal</keyword>
<evidence type="ECO:0000313" key="4">
    <source>
        <dbReference type="EMBL" id="KAG4419868.1"/>
    </source>
</evidence>
<name>A0A8H7TJ60_9HELO</name>
<evidence type="ECO:0000256" key="1">
    <source>
        <dbReference type="SAM" id="MobiDB-lite"/>
    </source>
</evidence>
<feature type="transmembrane region" description="Helical" evidence="2">
    <location>
        <begin position="367"/>
        <end position="388"/>
    </location>
</feature>
<keyword evidence="2" id="KW-0472">Membrane</keyword>
<reference evidence="4" key="1">
    <citation type="submission" date="2021-02" db="EMBL/GenBank/DDBJ databases">
        <title>Genome sequence Cadophora malorum strain M34.</title>
        <authorList>
            <person name="Stefanovic E."/>
            <person name="Vu D."/>
            <person name="Scully C."/>
            <person name="Dijksterhuis J."/>
            <person name="Roader J."/>
            <person name="Houbraken J."/>
        </authorList>
    </citation>
    <scope>NUCLEOTIDE SEQUENCE</scope>
    <source>
        <strain evidence="4">M34</strain>
    </source>
</reference>
<dbReference type="OrthoDB" id="536881at2759"/>